<keyword evidence="4" id="KW-1133">Transmembrane helix</keyword>
<evidence type="ECO:0000256" key="7">
    <source>
        <dbReference type="ARBA" id="ARBA00023180"/>
    </source>
</evidence>
<dbReference type="GeneID" id="20196513"/>
<gene>
    <name evidence="11" type="primary">20196513</name>
    <name evidence="10" type="ORF">HELRODRAFT_138653</name>
</gene>
<keyword evidence="7" id="KW-0325">Glycoprotein</keyword>
<evidence type="ECO:0000259" key="9">
    <source>
        <dbReference type="PROSITE" id="PS51869"/>
    </source>
</evidence>
<reference evidence="10 12" key="2">
    <citation type="journal article" date="2013" name="Nature">
        <title>Insights into bilaterian evolution from three spiralian genomes.</title>
        <authorList>
            <person name="Simakov O."/>
            <person name="Marletaz F."/>
            <person name="Cho S.J."/>
            <person name="Edsinger-Gonzales E."/>
            <person name="Havlak P."/>
            <person name="Hellsten U."/>
            <person name="Kuo D.H."/>
            <person name="Larsson T."/>
            <person name="Lv J."/>
            <person name="Arendt D."/>
            <person name="Savage R."/>
            <person name="Osoegawa K."/>
            <person name="de Jong P."/>
            <person name="Grimwood J."/>
            <person name="Chapman J.A."/>
            <person name="Shapiro H."/>
            <person name="Aerts A."/>
            <person name="Otillar R.P."/>
            <person name="Terry A.Y."/>
            <person name="Boore J.L."/>
            <person name="Grigoriev I.V."/>
            <person name="Lindberg D.R."/>
            <person name="Seaver E.C."/>
            <person name="Weisblat D.A."/>
            <person name="Putnam N.H."/>
            <person name="Rokhsar D.S."/>
        </authorList>
    </citation>
    <scope>NUCLEOTIDE SEQUENCE</scope>
</reference>
<dbReference type="InterPro" id="IPR011178">
    <property type="entry name" value="Amyloid_glyco_Cu-bd"/>
</dbReference>
<organism evidence="11 12">
    <name type="scientific">Helobdella robusta</name>
    <name type="common">Californian leech</name>
    <dbReference type="NCBI Taxonomy" id="6412"/>
    <lineage>
        <taxon>Eukaryota</taxon>
        <taxon>Metazoa</taxon>
        <taxon>Spiralia</taxon>
        <taxon>Lophotrochozoa</taxon>
        <taxon>Annelida</taxon>
        <taxon>Clitellata</taxon>
        <taxon>Hirudinea</taxon>
        <taxon>Rhynchobdellida</taxon>
        <taxon>Glossiphoniidae</taxon>
        <taxon>Helobdella</taxon>
    </lineage>
</organism>
<dbReference type="OrthoDB" id="6147836at2759"/>
<keyword evidence="5" id="KW-0472">Membrane</keyword>
<evidence type="ECO:0000256" key="3">
    <source>
        <dbReference type="ARBA" id="ARBA00022729"/>
    </source>
</evidence>
<dbReference type="InterPro" id="IPR008155">
    <property type="entry name" value="Amyloid_glyco"/>
</dbReference>
<keyword evidence="6" id="KW-1015">Disulfide bond</keyword>
<feature type="region of interest" description="CuBD subdomain" evidence="8">
    <location>
        <begin position="8"/>
        <end position="68"/>
    </location>
</feature>
<dbReference type="EMBL" id="AMQM01001414">
    <property type="status" value="NOT_ANNOTATED_CDS"/>
    <property type="molecule type" value="Genomic_DNA"/>
</dbReference>
<comment type="caution">
    <text evidence="8">Lacks conserved residue(s) required for the propagation of feature annotation.</text>
</comment>
<dbReference type="EMBL" id="KB097495">
    <property type="protein sequence ID" value="ESN96572.1"/>
    <property type="molecule type" value="Genomic_DNA"/>
</dbReference>
<evidence type="ECO:0000256" key="8">
    <source>
        <dbReference type="PROSITE-ProRule" id="PRU01217"/>
    </source>
</evidence>
<evidence type="ECO:0000313" key="11">
    <source>
        <dbReference type="EnsemblMetazoa" id="HelroP138653"/>
    </source>
</evidence>
<dbReference type="PANTHER" id="PTHR23103">
    <property type="entry name" value="ALZHEIMER'S DISEASE BETA-AMYLOID RELATED"/>
    <property type="match status" value="1"/>
</dbReference>
<dbReference type="GO" id="GO:0008201">
    <property type="term" value="F:heparin binding"/>
    <property type="evidence" value="ECO:0007669"/>
    <property type="project" value="UniProtKB-UniRule"/>
</dbReference>
<dbReference type="STRING" id="6412.T1EIW3"/>
<dbReference type="EnsemblMetazoa" id="HelroT138653">
    <property type="protein sequence ID" value="HelroP138653"/>
    <property type="gene ID" value="HelroG138653"/>
</dbReference>
<dbReference type="AlphaFoldDB" id="T1EIW3"/>
<feature type="region of interest" description="GFLD subdomain" evidence="8">
    <location>
        <position position="1"/>
    </location>
</feature>
<feature type="domain" description="E1" evidence="9">
    <location>
        <begin position="1"/>
        <end position="68"/>
    </location>
</feature>
<evidence type="ECO:0000256" key="5">
    <source>
        <dbReference type="ARBA" id="ARBA00023136"/>
    </source>
</evidence>
<dbReference type="PROSITE" id="PS00319">
    <property type="entry name" value="APP_CUBD"/>
    <property type="match status" value="1"/>
</dbReference>
<dbReference type="SUPFAM" id="SSF89811">
    <property type="entry name" value="Amyloid beta a4 protein copper binding domain (domain 2)"/>
    <property type="match status" value="1"/>
</dbReference>
<evidence type="ECO:0000313" key="10">
    <source>
        <dbReference type="EMBL" id="ESN96572.1"/>
    </source>
</evidence>
<dbReference type="SMART" id="SM00006">
    <property type="entry name" value="A4_EXTRA"/>
    <property type="match status" value="1"/>
</dbReference>
<dbReference type="Pfam" id="PF12924">
    <property type="entry name" value="APP_Cu_bd"/>
    <property type="match status" value="1"/>
</dbReference>
<keyword evidence="2" id="KW-0812">Transmembrane</keyword>
<dbReference type="Gene3D" id="3.30.1490.140">
    <property type="entry name" value="Amyloidogenic glycoprotein, copper-binding domain"/>
    <property type="match status" value="1"/>
</dbReference>
<reference evidence="12" key="1">
    <citation type="submission" date="2012-12" db="EMBL/GenBank/DDBJ databases">
        <authorList>
            <person name="Hellsten U."/>
            <person name="Grimwood J."/>
            <person name="Chapman J.A."/>
            <person name="Shapiro H."/>
            <person name="Aerts A."/>
            <person name="Otillar R.P."/>
            <person name="Terry A.Y."/>
            <person name="Boore J.L."/>
            <person name="Simakov O."/>
            <person name="Marletaz F."/>
            <person name="Cho S.-J."/>
            <person name="Edsinger-Gonzales E."/>
            <person name="Havlak P."/>
            <person name="Kuo D.-H."/>
            <person name="Larsson T."/>
            <person name="Lv J."/>
            <person name="Arendt D."/>
            <person name="Savage R."/>
            <person name="Osoegawa K."/>
            <person name="de Jong P."/>
            <person name="Lindberg D.R."/>
            <person name="Seaver E.C."/>
            <person name="Weisblat D.A."/>
            <person name="Putnam N.H."/>
            <person name="Grigoriev I.V."/>
            <person name="Rokhsar D.S."/>
        </authorList>
    </citation>
    <scope>NUCLEOTIDE SEQUENCE</scope>
</reference>
<dbReference type="InterPro" id="IPR008154">
    <property type="entry name" value="Amyloid_glyco_extra"/>
</dbReference>
<evidence type="ECO:0000256" key="6">
    <source>
        <dbReference type="ARBA" id="ARBA00023157"/>
    </source>
</evidence>
<dbReference type="CTD" id="20196513"/>
<proteinExistence type="inferred from homology"/>
<evidence type="ECO:0000256" key="2">
    <source>
        <dbReference type="ARBA" id="ARBA00022692"/>
    </source>
</evidence>
<comment type="similarity">
    <text evidence="8">Belongs to the APP family.</text>
</comment>
<dbReference type="GO" id="GO:0046914">
    <property type="term" value="F:transition metal ion binding"/>
    <property type="evidence" value="ECO:0007669"/>
    <property type="project" value="InterPro"/>
</dbReference>
<dbReference type="PROSITE" id="PS51869">
    <property type="entry name" value="APP_E1"/>
    <property type="match status" value="1"/>
</dbReference>
<dbReference type="eggNOG" id="KOG3540">
    <property type="taxonomic scope" value="Eukaryota"/>
</dbReference>
<dbReference type="HOGENOM" id="CLU_2838582_0_0_1"/>
<reference evidence="11" key="3">
    <citation type="submission" date="2015-06" db="UniProtKB">
        <authorList>
            <consortium name="EnsemblMetazoa"/>
        </authorList>
    </citation>
    <scope>IDENTIFICATION</scope>
</reference>
<sequence length="68" mass="7604">SDALLVPKNCIFDHVHEANHCRGFDDWNATAIAACAQREDGHYKLESFSMIQPCGIDRFTGTEFVCCP</sequence>
<dbReference type="KEGG" id="hro:HELRODRAFT_138653"/>
<dbReference type="PANTHER" id="PTHR23103:SF15">
    <property type="entry name" value="AMYLOID-BETA-LIKE PROTEIN"/>
    <property type="match status" value="1"/>
</dbReference>
<keyword evidence="3" id="KW-0732">Signal</keyword>
<comment type="subcellular location">
    <subcellularLocation>
        <location evidence="1">Membrane</location>
        <topology evidence="1">Single-pass type I membrane protein</topology>
    </subcellularLocation>
</comment>
<evidence type="ECO:0000313" key="12">
    <source>
        <dbReference type="Proteomes" id="UP000015101"/>
    </source>
</evidence>
<protein>
    <recommendedName>
        <fullName evidence="9">E1 domain-containing protein</fullName>
    </recommendedName>
</protein>
<dbReference type="InterPro" id="IPR019744">
    <property type="entry name" value="APP_CUBD_CS"/>
</dbReference>
<evidence type="ECO:0000256" key="4">
    <source>
        <dbReference type="ARBA" id="ARBA00022989"/>
    </source>
</evidence>
<evidence type="ECO:0000256" key="1">
    <source>
        <dbReference type="ARBA" id="ARBA00004479"/>
    </source>
</evidence>
<dbReference type="InParanoid" id="T1EIW3"/>
<name>T1EIW3_HELRO</name>
<dbReference type="Proteomes" id="UP000015101">
    <property type="component" value="Unassembled WGS sequence"/>
</dbReference>
<dbReference type="RefSeq" id="XP_009025718.1">
    <property type="nucleotide sequence ID" value="XM_009027470.1"/>
</dbReference>
<accession>T1EIW3</accession>
<keyword evidence="12" id="KW-1185">Reference proteome</keyword>
<dbReference type="InterPro" id="IPR036669">
    <property type="entry name" value="Amyloid_Cu-bd_sf"/>
</dbReference>
<dbReference type="GO" id="GO:0016020">
    <property type="term" value="C:membrane"/>
    <property type="evidence" value="ECO:0007669"/>
    <property type="project" value="UniProtKB-SubCell"/>
</dbReference>